<accession>A0ABV8MWJ4</accession>
<dbReference type="Pfam" id="PF08897">
    <property type="entry name" value="DUF1841"/>
    <property type="match status" value="1"/>
</dbReference>
<name>A0ABV8MWJ4_9NEIS</name>
<reference evidence="2" key="1">
    <citation type="journal article" date="2019" name="Int. J. Syst. Evol. Microbiol.">
        <title>The Global Catalogue of Microorganisms (GCM) 10K type strain sequencing project: providing services to taxonomists for standard genome sequencing and annotation.</title>
        <authorList>
            <consortium name="The Broad Institute Genomics Platform"/>
            <consortium name="The Broad Institute Genome Sequencing Center for Infectious Disease"/>
            <person name="Wu L."/>
            <person name="Ma J."/>
        </authorList>
    </citation>
    <scope>NUCLEOTIDE SEQUENCE [LARGE SCALE GENOMIC DNA]</scope>
    <source>
        <strain evidence="2">LMG 29894</strain>
    </source>
</reference>
<organism evidence="1 2">
    <name type="scientific">Chitinimonas lacunae</name>
    <dbReference type="NCBI Taxonomy" id="1963018"/>
    <lineage>
        <taxon>Bacteria</taxon>
        <taxon>Pseudomonadati</taxon>
        <taxon>Pseudomonadota</taxon>
        <taxon>Betaproteobacteria</taxon>
        <taxon>Neisseriales</taxon>
        <taxon>Chitinibacteraceae</taxon>
        <taxon>Chitinimonas</taxon>
    </lineage>
</organism>
<protein>
    <submittedName>
        <fullName evidence="1">DUF1841 family protein</fullName>
    </submittedName>
</protein>
<comment type="caution">
    <text evidence="1">The sequence shown here is derived from an EMBL/GenBank/DDBJ whole genome shotgun (WGS) entry which is preliminary data.</text>
</comment>
<evidence type="ECO:0000313" key="2">
    <source>
        <dbReference type="Proteomes" id="UP001595791"/>
    </source>
</evidence>
<gene>
    <name evidence="1" type="ORF">ACFOW7_18635</name>
</gene>
<proteinExistence type="predicted"/>
<dbReference type="RefSeq" id="WP_378167201.1">
    <property type="nucleotide sequence ID" value="NZ_JBHSBU010000001.1"/>
</dbReference>
<dbReference type="InterPro" id="IPR014993">
    <property type="entry name" value="DUF1841"/>
</dbReference>
<dbReference type="Proteomes" id="UP001595791">
    <property type="component" value="Unassembled WGS sequence"/>
</dbReference>
<keyword evidence="2" id="KW-1185">Reference proteome</keyword>
<sequence length="145" mass="16883">MFTPSRDQARNFLFDTWAKHQAGHPLTDLEKLVFSVIARHPEYHSILEDRERYAERDYPPELGETNPFLHLSMHLAIEEQLSIDHPHGVRALYETLCQRLGDEHAAQHETMDCLAEMIWQSQRNRLPFDSGRYLDCLRGKAGLAD</sequence>
<dbReference type="EMBL" id="JBHSBU010000001">
    <property type="protein sequence ID" value="MFC4161356.1"/>
    <property type="molecule type" value="Genomic_DNA"/>
</dbReference>
<evidence type="ECO:0000313" key="1">
    <source>
        <dbReference type="EMBL" id="MFC4161356.1"/>
    </source>
</evidence>